<dbReference type="AlphaFoldDB" id="A0A077ZTE3"/>
<proteinExistence type="predicted"/>
<evidence type="ECO:0000313" key="2">
    <source>
        <dbReference type="EMBL" id="CDW71731.1"/>
    </source>
</evidence>
<organism evidence="2 3">
    <name type="scientific">Stylonychia lemnae</name>
    <name type="common">Ciliate</name>
    <dbReference type="NCBI Taxonomy" id="5949"/>
    <lineage>
        <taxon>Eukaryota</taxon>
        <taxon>Sar</taxon>
        <taxon>Alveolata</taxon>
        <taxon>Ciliophora</taxon>
        <taxon>Intramacronucleata</taxon>
        <taxon>Spirotrichea</taxon>
        <taxon>Stichotrichia</taxon>
        <taxon>Sporadotrichida</taxon>
        <taxon>Oxytrichidae</taxon>
        <taxon>Stylonychinae</taxon>
        <taxon>Stylonychia</taxon>
    </lineage>
</organism>
<reference evidence="2 3" key="1">
    <citation type="submission" date="2014-06" db="EMBL/GenBank/DDBJ databases">
        <authorList>
            <person name="Swart Estienne"/>
        </authorList>
    </citation>
    <scope>NUCLEOTIDE SEQUENCE [LARGE SCALE GENOMIC DNA]</scope>
    <source>
        <strain evidence="2 3">130c</strain>
    </source>
</reference>
<dbReference type="Proteomes" id="UP000039865">
    <property type="component" value="Unassembled WGS sequence"/>
</dbReference>
<name>A0A077ZTE3_STYLE</name>
<gene>
    <name evidence="2" type="primary">Contig5832.g6255</name>
    <name evidence="2" type="ORF">STYLEM_679</name>
</gene>
<sequence>MILQNGSYEPKQTFQSINNDYISKTTFRGRATQTVHYQVNGTGRDTYINKDNGGFCKMYQPYPYKYGQVGTFVPKRHHTPSAPIMHPMNVYYRSDGTGRDSYVVQTNGGFTNTGRLYNYKDVFKQSLRQYNDPRTTNHYPYVKLGGRQAGFDKAKSTNTFQHFNTIVPKTSENQETEENETPNKGGFASTQSSGFYGNRRRDILLESQLTYDYKYHVGQHQLRKVQKSMDARLARPKYSRQGGDQQLNTISN</sequence>
<feature type="region of interest" description="Disordered" evidence="1">
    <location>
        <begin position="168"/>
        <end position="194"/>
    </location>
</feature>
<protein>
    <submittedName>
        <fullName evidence="2">Uncharacterized protein</fullName>
    </submittedName>
</protein>
<evidence type="ECO:0000313" key="3">
    <source>
        <dbReference type="Proteomes" id="UP000039865"/>
    </source>
</evidence>
<dbReference type="InParanoid" id="A0A077ZTE3"/>
<feature type="region of interest" description="Disordered" evidence="1">
    <location>
        <begin position="227"/>
        <end position="252"/>
    </location>
</feature>
<evidence type="ECO:0000256" key="1">
    <source>
        <dbReference type="SAM" id="MobiDB-lite"/>
    </source>
</evidence>
<accession>A0A077ZTE3</accession>
<feature type="compositionally biased region" description="Polar residues" evidence="1">
    <location>
        <begin position="242"/>
        <end position="252"/>
    </location>
</feature>
<dbReference type="OrthoDB" id="283609at2759"/>
<dbReference type="EMBL" id="CCKQ01000634">
    <property type="protein sequence ID" value="CDW71731.1"/>
    <property type="molecule type" value="Genomic_DNA"/>
</dbReference>
<keyword evidence="3" id="KW-1185">Reference proteome</keyword>